<name>A0A380CMA7_9STAP</name>
<dbReference type="STRING" id="1212545.SARL_00560"/>
<keyword evidence="1" id="KW-0456">Lyase</keyword>
<protein>
    <submittedName>
        <fullName evidence="1">Aminodeoxychorismate lyase</fullName>
    </submittedName>
    <submittedName>
        <fullName evidence="2">Para-aminobenzoate synthetase component</fullName>
    </submittedName>
</protein>
<dbReference type="GO" id="GO:0016829">
    <property type="term" value="F:lyase activity"/>
    <property type="evidence" value="ECO:0007669"/>
    <property type="project" value="UniProtKB-KW"/>
</dbReference>
<dbReference type="Proteomes" id="UP000254956">
    <property type="component" value="Unassembled WGS sequence"/>
</dbReference>
<keyword evidence="4" id="KW-1185">Reference proteome</keyword>
<reference evidence="2 3" key="1">
    <citation type="submission" date="2018-06" db="EMBL/GenBank/DDBJ databases">
        <authorList>
            <consortium name="Pathogen Informatics"/>
            <person name="Doyle S."/>
        </authorList>
    </citation>
    <scope>NUCLEOTIDE SEQUENCE [LARGE SCALE GENOMIC DNA]</scope>
    <source>
        <strain evidence="2 3">NCTC12413</strain>
    </source>
</reference>
<organism evidence="2 3">
    <name type="scientific">Staphylococcus arlettae</name>
    <dbReference type="NCBI Taxonomy" id="29378"/>
    <lineage>
        <taxon>Bacteria</taxon>
        <taxon>Bacillati</taxon>
        <taxon>Bacillota</taxon>
        <taxon>Bacilli</taxon>
        <taxon>Bacillales</taxon>
        <taxon>Staphylococcaceae</taxon>
        <taxon>Staphylococcus</taxon>
    </lineage>
</organism>
<dbReference type="Gene3D" id="3.20.10.10">
    <property type="entry name" value="D-amino Acid Aminotransferase, subunit A, domain 2"/>
    <property type="match status" value="1"/>
</dbReference>
<dbReference type="InterPro" id="IPR043132">
    <property type="entry name" value="BCAT-like_C"/>
</dbReference>
<proteinExistence type="predicted"/>
<evidence type="ECO:0000313" key="3">
    <source>
        <dbReference type="Proteomes" id="UP000254956"/>
    </source>
</evidence>
<dbReference type="AlphaFoldDB" id="A0A380CMA7"/>
<evidence type="ECO:0000313" key="4">
    <source>
        <dbReference type="Proteomes" id="UP000321598"/>
    </source>
</evidence>
<dbReference type="OrthoDB" id="2407490at2"/>
<dbReference type="RefSeq" id="WP_103388054.1">
    <property type="nucleotide sequence ID" value="NZ_BKAV01000004.1"/>
</dbReference>
<dbReference type="Proteomes" id="UP000321598">
    <property type="component" value="Unassembled WGS sequence"/>
</dbReference>
<evidence type="ECO:0000313" key="1">
    <source>
        <dbReference type="EMBL" id="GEP99654.1"/>
    </source>
</evidence>
<dbReference type="Gene3D" id="3.30.470.10">
    <property type="match status" value="1"/>
</dbReference>
<dbReference type="EMBL" id="UGZE01000001">
    <property type="protein sequence ID" value="SUJ23809.1"/>
    <property type="molecule type" value="Genomic_DNA"/>
</dbReference>
<dbReference type="InterPro" id="IPR036038">
    <property type="entry name" value="Aminotransferase-like"/>
</dbReference>
<accession>A0A380CMA7</accession>
<dbReference type="InterPro" id="IPR043131">
    <property type="entry name" value="BCAT-like_N"/>
</dbReference>
<sequence length="202" mass="24120">MILFETMQLGEGQIKRLAYHKARIKQSSKQFAYPFNDKLWDDTITSIEKQYPTQMKRIKLTLDESGKMDYQIFPLTTKNHFTAKLQCVSQHVPKAYVINKTSQREHLRHNHETDLILLYNEEGKILEFDIGNIVIKEDDQWYTPFYNDDFLRGTMRQYLLEQEKVKVKDYDIASFKYKVQHDLIEVMLINSLREVADVEIYL</sequence>
<dbReference type="EMBL" id="BKAV01000004">
    <property type="protein sequence ID" value="GEP99654.1"/>
    <property type="molecule type" value="Genomic_DNA"/>
</dbReference>
<dbReference type="SUPFAM" id="SSF56752">
    <property type="entry name" value="D-aminoacid aminotransferase-like PLP-dependent enzymes"/>
    <property type="match status" value="1"/>
</dbReference>
<reference evidence="1 4" key="2">
    <citation type="submission" date="2019-07" db="EMBL/GenBank/DDBJ databases">
        <title>Whole genome shotgun sequence of Staphylococcus arlettae NBRC 109765.</title>
        <authorList>
            <person name="Hosoyama A."/>
            <person name="Uohara A."/>
            <person name="Ohji S."/>
            <person name="Ichikawa N."/>
        </authorList>
    </citation>
    <scope>NUCLEOTIDE SEQUENCE [LARGE SCALE GENOMIC DNA]</scope>
    <source>
        <strain evidence="1 4">NBRC 109765</strain>
    </source>
</reference>
<gene>
    <name evidence="2" type="ORF">NCTC12413_02159</name>
    <name evidence="1" type="ORF">SAR03_06920</name>
</gene>
<dbReference type="Pfam" id="PF01063">
    <property type="entry name" value="Aminotran_4"/>
    <property type="match status" value="1"/>
</dbReference>
<evidence type="ECO:0000313" key="2">
    <source>
        <dbReference type="EMBL" id="SUJ23809.1"/>
    </source>
</evidence>
<dbReference type="InterPro" id="IPR001544">
    <property type="entry name" value="Aminotrans_IV"/>
</dbReference>